<sequence>FIRVVEDFEGLVVQRLFELSKANLSSTGYKLRRQISRAIVKRSGAIRTALDKYNKLAVVQNPRRPTLQYSEILSYVALGEFDILKHSRHDILTKPWSNTTHHQMGVKYFKILRAREEITRLNVEICRLHAWIDAEDSDIKHVATELELTNPPLASEIWRLYHWQRRVNDVHRVRINRIYSLEGFT</sequence>
<proteinExistence type="predicted"/>
<evidence type="ECO:0000313" key="1">
    <source>
        <dbReference type="EMBL" id="KAG1785112.1"/>
    </source>
</evidence>
<dbReference type="GeneID" id="64590110"/>
<feature type="non-terminal residue" evidence="1">
    <location>
        <position position="185"/>
    </location>
</feature>
<evidence type="ECO:0000313" key="2">
    <source>
        <dbReference type="Proteomes" id="UP000719766"/>
    </source>
</evidence>
<protein>
    <submittedName>
        <fullName evidence="1">Uncharacterized protein</fullName>
    </submittedName>
</protein>
<dbReference type="OrthoDB" id="2676448at2759"/>
<name>A0A9P7ABG4_9AGAM</name>
<keyword evidence="2" id="KW-1185">Reference proteome</keyword>
<accession>A0A9P7ABG4</accession>
<dbReference type="Proteomes" id="UP000719766">
    <property type="component" value="Unassembled WGS sequence"/>
</dbReference>
<dbReference type="AlphaFoldDB" id="A0A9P7ABG4"/>
<feature type="non-terminal residue" evidence="1">
    <location>
        <position position="1"/>
    </location>
</feature>
<comment type="caution">
    <text evidence="1">The sequence shown here is derived from an EMBL/GenBank/DDBJ whole genome shotgun (WGS) entry which is preliminary data.</text>
</comment>
<dbReference type="RefSeq" id="XP_041152597.1">
    <property type="nucleotide sequence ID" value="XM_041296346.1"/>
</dbReference>
<organism evidence="1 2">
    <name type="scientific">Suillus plorans</name>
    <dbReference type="NCBI Taxonomy" id="116603"/>
    <lineage>
        <taxon>Eukaryota</taxon>
        <taxon>Fungi</taxon>
        <taxon>Dikarya</taxon>
        <taxon>Basidiomycota</taxon>
        <taxon>Agaricomycotina</taxon>
        <taxon>Agaricomycetes</taxon>
        <taxon>Agaricomycetidae</taxon>
        <taxon>Boletales</taxon>
        <taxon>Suillineae</taxon>
        <taxon>Suillaceae</taxon>
        <taxon>Suillus</taxon>
    </lineage>
</organism>
<dbReference type="EMBL" id="JABBWE010000118">
    <property type="protein sequence ID" value="KAG1785112.1"/>
    <property type="molecule type" value="Genomic_DNA"/>
</dbReference>
<reference evidence="1" key="1">
    <citation type="journal article" date="2020" name="New Phytol.">
        <title>Comparative genomics reveals dynamic genome evolution in host specialist ectomycorrhizal fungi.</title>
        <authorList>
            <person name="Lofgren L.A."/>
            <person name="Nguyen N.H."/>
            <person name="Vilgalys R."/>
            <person name="Ruytinx J."/>
            <person name="Liao H.L."/>
            <person name="Branco S."/>
            <person name="Kuo A."/>
            <person name="LaButti K."/>
            <person name="Lipzen A."/>
            <person name="Andreopoulos W."/>
            <person name="Pangilinan J."/>
            <person name="Riley R."/>
            <person name="Hundley H."/>
            <person name="Na H."/>
            <person name="Barry K."/>
            <person name="Grigoriev I.V."/>
            <person name="Stajich J.E."/>
            <person name="Kennedy P.G."/>
        </authorList>
    </citation>
    <scope>NUCLEOTIDE SEQUENCE</scope>
    <source>
        <strain evidence="1">S12</strain>
    </source>
</reference>
<gene>
    <name evidence="1" type="ORF">HD556DRAFT_1199305</name>
</gene>